<dbReference type="Gene3D" id="3.40.190.290">
    <property type="match status" value="1"/>
</dbReference>
<dbReference type="EMBL" id="JAQQLI010000022">
    <property type="protein sequence ID" value="MDC7786989.1"/>
    <property type="molecule type" value="Genomic_DNA"/>
</dbReference>
<protein>
    <submittedName>
        <fullName evidence="2">LysR family transcriptional regulator substrate-binding protein</fullName>
    </submittedName>
</protein>
<keyword evidence="3" id="KW-1185">Reference proteome</keyword>
<reference evidence="2" key="2">
    <citation type="submission" date="2023-02" db="EMBL/GenBank/DDBJ databases">
        <authorList>
            <person name="Rayyan A."/>
            <person name="Meyer T."/>
            <person name="Kyndt J.A."/>
        </authorList>
    </citation>
    <scope>NUCLEOTIDE SEQUENCE</scope>
    <source>
        <strain evidence="2">DSM 9987</strain>
    </source>
</reference>
<dbReference type="Pfam" id="PF03466">
    <property type="entry name" value="LysR_substrate"/>
    <property type="match status" value="1"/>
</dbReference>
<evidence type="ECO:0000259" key="1">
    <source>
        <dbReference type="Pfam" id="PF03466"/>
    </source>
</evidence>
<dbReference type="InterPro" id="IPR005119">
    <property type="entry name" value="LysR_subst-bd"/>
</dbReference>
<gene>
    <name evidence="2" type="ORF">PQJ73_14950</name>
</gene>
<organism evidence="2 3">
    <name type="scientific">Rhodoplanes tepidamans</name>
    <name type="common">Rhodoplanes cryptolactis</name>
    <dbReference type="NCBI Taxonomy" id="200616"/>
    <lineage>
        <taxon>Bacteria</taxon>
        <taxon>Pseudomonadati</taxon>
        <taxon>Pseudomonadota</taxon>
        <taxon>Alphaproteobacteria</taxon>
        <taxon>Hyphomicrobiales</taxon>
        <taxon>Nitrobacteraceae</taxon>
        <taxon>Rhodoplanes</taxon>
    </lineage>
</organism>
<reference evidence="2" key="1">
    <citation type="journal article" date="2023" name="Microbiol Resour">
        <title>Genome Sequences of Rhodoplanes serenus and Two Thermotolerant Strains, Rhodoplanes tepidamans and 'Rhodoplanes cryptolactis,' Further Refine the Genus.</title>
        <authorList>
            <person name="Rayyan A.A."/>
            <person name="Kyndt J.A."/>
        </authorList>
    </citation>
    <scope>NUCLEOTIDE SEQUENCE</scope>
    <source>
        <strain evidence="2">DSM 9987</strain>
    </source>
</reference>
<evidence type="ECO:0000313" key="3">
    <source>
        <dbReference type="Proteomes" id="UP001165652"/>
    </source>
</evidence>
<feature type="domain" description="LysR substrate-binding" evidence="1">
    <location>
        <begin position="10"/>
        <end position="103"/>
    </location>
</feature>
<evidence type="ECO:0000313" key="2">
    <source>
        <dbReference type="EMBL" id="MDC7786989.1"/>
    </source>
</evidence>
<dbReference type="Proteomes" id="UP001165652">
    <property type="component" value="Unassembled WGS sequence"/>
</dbReference>
<sequence length="113" mass="11573">MVYTDDDPTPPASARWPAARAAEAGVAVEPALESSSIAVLATHLRAGVLSTVMPRAMAEELAMPDGIVSIPIVAPDASTLIGLVVAKRDPQTPLTAALVAEARMLAPSLSTMT</sequence>
<dbReference type="SUPFAM" id="SSF53850">
    <property type="entry name" value="Periplasmic binding protein-like II"/>
    <property type="match status" value="1"/>
</dbReference>
<proteinExistence type="predicted"/>
<name>A0ABT5JBI1_RHOTP</name>
<dbReference type="RefSeq" id="WP_272777883.1">
    <property type="nucleotide sequence ID" value="NZ_JAQQLI010000022.1"/>
</dbReference>
<accession>A0ABT5JBI1</accession>
<comment type="caution">
    <text evidence="2">The sequence shown here is derived from an EMBL/GenBank/DDBJ whole genome shotgun (WGS) entry which is preliminary data.</text>
</comment>
<dbReference type="CDD" id="cd05466">
    <property type="entry name" value="PBP2_LTTR_substrate"/>
    <property type="match status" value="1"/>
</dbReference>